<keyword evidence="1" id="KW-0614">Plasmid</keyword>
<keyword evidence="2" id="KW-1185">Reference proteome</keyword>
<dbReference type="KEGG" id="cyj:Cyan7822_6029"/>
<evidence type="ECO:0000313" key="2">
    <source>
        <dbReference type="Proteomes" id="UP000008206"/>
    </source>
</evidence>
<name>E0ULP6_GLOV7</name>
<protein>
    <submittedName>
        <fullName evidence="1">Uncharacterized protein</fullName>
    </submittedName>
</protein>
<proteinExistence type="predicted"/>
<organism evidence="1 2">
    <name type="scientific">Gloeothece verrucosa (strain PCC 7822)</name>
    <name type="common">Cyanothece sp. (strain PCC 7822)</name>
    <dbReference type="NCBI Taxonomy" id="497965"/>
    <lineage>
        <taxon>Bacteria</taxon>
        <taxon>Bacillati</taxon>
        <taxon>Cyanobacteriota</taxon>
        <taxon>Cyanophyceae</taxon>
        <taxon>Oscillatoriophycideae</taxon>
        <taxon>Chroococcales</taxon>
        <taxon>Aphanothecaceae</taxon>
        <taxon>Gloeothece</taxon>
        <taxon>Gloeothece verrucosa</taxon>
    </lineage>
</organism>
<sequence length="106" mass="12255">MSTLQKYHGWMISIIDEPIGFSFYCCFPLKRIALDGCQIYSTQERALAIAKDRIDLALACLALMNFLNEAKQRLYYLSSQEHEVLSYYLIDLAQFQKQDTVWGMGS</sequence>
<dbReference type="Proteomes" id="UP000008206">
    <property type="component" value="Plasmid Cy782201"/>
</dbReference>
<evidence type="ECO:0000313" key="1">
    <source>
        <dbReference type="EMBL" id="ADN17876.1"/>
    </source>
</evidence>
<dbReference type="OrthoDB" id="582583at2"/>
<dbReference type="RefSeq" id="WP_013334626.1">
    <property type="nucleotide sequence ID" value="NC_014533.1"/>
</dbReference>
<gene>
    <name evidence="1" type="ordered locus">Cyan7822_6029</name>
</gene>
<accession>E0ULP6</accession>
<geneLocation type="plasmid" evidence="1 2">
    <name>Cy782201</name>
</geneLocation>
<dbReference type="HOGENOM" id="CLU_2302625_0_0_3"/>
<reference evidence="2" key="1">
    <citation type="journal article" date="2011" name="MBio">
        <title>Novel metabolic attributes of the genus Cyanothece, comprising a group of unicellular nitrogen-fixing Cyanobacteria.</title>
        <authorList>
            <person name="Bandyopadhyay A."/>
            <person name="Elvitigala T."/>
            <person name="Welsh E."/>
            <person name="Stockel J."/>
            <person name="Liberton M."/>
            <person name="Min H."/>
            <person name="Sherman L.A."/>
            <person name="Pakrasi H.B."/>
        </authorList>
    </citation>
    <scope>NUCLEOTIDE SEQUENCE [LARGE SCALE GENOMIC DNA]</scope>
    <source>
        <strain evidence="2">PCC 7822</strain>
        <plasmid evidence="2">Cy782201</plasmid>
    </source>
</reference>
<dbReference type="AlphaFoldDB" id="E0ULP6"/>
<dbReference type="EMBL" id="CP002199">
    <property type="protein sequence ID" value="ADN17876.1"/>
    <property type="molecule type" value="Genomic_DNA"/>
</dbReference>